<organism evidence="1">
    <name type="scientific">Anguilla anguilla</name>
    <name type="common">European freshwater eel</name>
    <name type="synonym">Muraena anguilla</name>
    <dbReference type="NCBI Taxonomy" id="7936"/>
    <lineage>
        <taxon>Eukaryota</taxon>
        <taxon>Metazoa</taxon>
        <taxon>Chordata</taxon>
        <taxon>Craniata</taxon>
        <taxon>Vertebrata</taxon>
        <taxon>Euteleostomi</taxon>
        <taxon>Actinopterygii</taxon>
        <taxon>Neopterygii</taxon>
        <taxon>Teleostei</taxon>
        <taxon>Anguilliformes</taxon>
        <taxon>Anguillidae</taxon>
        <taxon>Anguilla</taxon>
    </lineage>
</organism>
<protein>
    <submittedName>
        <fullName evidence="1">Uncharacterized protein</fullName>
    </submittedName>
</protein>
<dbReference type="AlphaFoldDB" id="A0A0E9W923"/>
<reference evidence="1" key="2">
    <citation type="journal article" date="2015" name="Fish Shellfish Immunol.">
        <title>Early steps in the European eel (Anguilla anguilla)-Vibrio vulnificus interaction in the gills: Role of the RtxA13 toxin.</title>
        <authorList>
            <person name="Callol A."/>
            <person name="Pajuelo D."/>
            <person name="Ebbesson L."/>
            <person name="Teles M."/>
            <person name="MacKenzie S."/>
            <person name="Amaro C."/>
        </authorList>
    </citation>
    <scope>NUCLEOTIDE SEQUENCE</scope>
</reference>
<sequence length="32" mass="3350">MDVTGSGSKMVKKTRALLLLCISLGFAACHVV</sequence>
<dbReference type="EMBL" id="GBXM01021693">
    <property type="protein sequence ID" value="JAH86884.1"/>
    <property type="molecule type" value="Transcribed_RNA"/>
</dbReference>
<accession>A0A0E9W923</accession>
<evidence type="ECO:0000313" key="1">
    <source>
        <dbReference type="EMBL" id="JAH86884.1"/>
    </source>
</evidence>
<proteinExistence type="predicted"/>
<reference evidence="1" key="1">
    <citation type="submission" date="2014-11" db="EMBL/GenBank/DDBJ databases">
        <authorList>
            <person name="Amaro Gonzalez C."/>
        </authorList>
    </citation>
    <scope>NUCLEOTIDE SEQUENCE</scope>
</reference>
<name>A0A0E9W923_ANGAN</name>